<evidence type="ECO:0000256" key="2">
    <source>
        <dbReference type="ARBA" id="ARBA00012662"/>
    </source>
</evidence>
<evidence type="ECO:0000313" key="8">
    <source>
        <dbReference type="EMBL" id="MDR7267426.1"/>
    </source>
</evidence>
<keyword evidence="9" id="KW-1185">Reference proteome</keyword>
<comment type="caution">
    <text evidence="8">The sequence shown here is derived from an EMBL/GenBank/DDBJ whole genome shotgun (WGS) entry which is preliminary data.</text>
</comment>
<sequence length="552" mass="61347">MRANQSSPAPAWTRRGFLQASAAASAVAAPDVRAASQRFAPTWESLVSGYRAPDWFRDAKFGIWAHWTAQCVPEAGDWYARNMYIQGHAQYEHHLKTYGHPTQVGFMEMNHRWKAEHWDPDALLDLYVKAGAKYFVALANHHDNFDNYDSKYHGWNSTRIGPRRDIVGIWAQAARKRGLRFGVSNHAGNAWHWFQTAYGYDAQGPLAGRRYDAFKLTQADGRGSWWEGLDPQDLYTGRNMVIPDGFTDPKAAADWHAANDGLWHVPPPANTPAFTRRWFLRCRDLIDSYRPDLLYFDNDGIPLGQAGMDIAAHFYNASMDWHGGKLEAVLNAKGLYGERRLAVVEDVERGSRDDIQPQPWQTDTCIGDWHYSRSVFENHQYKSAATVIHILCDVVSKNGNLLLSVPLKGDGTIDSDERRTLEGIAAWMARNGEAIYGTRPWRRYGEGPTRVGGGSMSESATQPFTADDIRYTSKGGALYAIALGWPQDGRLRLTALAQDSALAPGAIERVEALGSSAPLSFTRSRGGLEVRLPEGLAGTPAVALKIRGTGLA</sequence>
<proteinExistence type="inferred from homology"/>
<dbReference type="Pfam" id="PF01120">
    <property type="entry name" value="Alpha_L_fucos"/>
    <property type="match status" value="1"/>
</dbReference>
<evidence type="ECO:0000259" key="6">
    <source>
        <dbReference type="Pfam" id="PF01120"/>
    </source>
</evidence>
<dbReference type="InterPro" id="IPR017853">
    <property type="entry name" value="GH"/>
</dbReference>
<dbReference type="InterPro" id="IPR019546">
    <property type="entry name" value="TAT_signal_bac_arc"/>
</dbReference>
<dbReference type="EMBL" id="JAVDXU010000001">
    <property type="protein sequence ID" value="MDR7267426.1"/>
    <property type="molecule type" value="Genomic_DNA"/>
</dbReference>
<keyword evidence="5 8" id="KW-0326">Glycosidase</keyword>
<evidence type="ECO:0000256" key="1">
    <source>
        <dbReference type="ARBA" id="ARBA00007951"/>
    </source>
</evidence>
<dbReference type="Proteomes" id="UP001180453">
    <property type="component" value="Unassembled WGS sequence"/>
</dbReference>
<dbReference type="InterPro" id="IPR006311">
    <property type="entry name" value="TAT_signal"/>
</dbReference>
<dbReference type="PROSITE" id="PS51318">
    <property type="entry name" value="TAT"/>
    <property type="match status" value="1"/>
</dbReference>
<evidence type="ECO:0000256" key="5">
    <source>
        <dbReference type="ARBA" id="ARBA00023295"/>
    </source>
</evidence>
<dbReference type="PANTHER" id="PTHR10030">
    <property type="entry name" value="ALPHA-L-FUCOSIDASE"/>
    <property type="match status" value="1"/>
</dbReference>
<dbReference type="RefSeq" id="WP_310259155.1">
    <property type="nucleotide sequence ID" value="NZ_JAVDXU010000001.1"/>
</dbReference>
<protein>
    <recommendedName>
        <fullName evidence="2">alpha-L-fucosidase</fullName>
        <ecNumber evidence="2">3.2.1.51</ecNumber>
    </recommendedName>
</protein>
<evidence type="ECO:0000313" key="9">
    <source>
        <dbReference type="Proteomes" id="UP001180453"/>
    </source>
</evidence>
<dbReference type="InterPro" id="IPR000933">
    <property type="entry name" value="Glyco_hydro_29"/>
</dbReference>
<dbReference type="Gene3D" id="3.20.20.80">
    <property type="entry name" value="Glycosidases"/>
    <property type="match status" value="1"/>
</dbReference>
<dbReference type="SMART" id="SM00812">
    <property type="entry name" value="Alpha_L_fucos"/>
    <property type="match status" value="1"/>
</dbReference>
<organism evidence="8 9">
    <name type="scientific">Roseateles saccharophilus</name>
    <name type="common">Pseudomonas saccharophila</name>
    <dbReference type="NCBI Taxonomy" id="304"/>
    <lineage>
        <taxon>Bacteria</taxon>
        <taxon>Pseudomonadati</taxon>
        <taxon>Pseudomonadota</taxon>
        <taxon>Betaproteobacteria</taxon>
        <taxon>Burkholderiales</taxon>
        <taxon>Sphaerotilaceae</taxon>
        <taxon>Roseateles</taxon>
    </lineage>
</organism>
<keyword evidence="3" id="KW-0732">Signal</keyword>
<dbReference type="EC" id="3.2.1.51" evidence="2"/>
<evidence type="ECO:0000256" key="3">
    <source>
        <dbReference type="ARBA" id="ARBA00022729"/>
    </source>
</evidence>
<dbReference type="PANTHER" id="PTHR10030:SF37">
    <property type="entry name" value="ALPHA-L-FUCOSIDASE-RELATED"/>
    <property type="match status" value="1"/>
</dbReference>
<accession>A0ABU1YGX0</accession>
<gene>
    <name evidence="8" type="ORF">J2X20_000055</name>
</gene>
<name>A0ABU1YGX0_ROSSA</name>
<keyword evidence="4 8" id="KW-0378">Hydrolase</keyword>
<dbReference type="InterPro" id="IPR013780">
    <property type="entry name" value="Glyco_hydro_b"/>
</dbReference>
<dbReference type="NCBIfam" id="TIGR01409">
    <property type="entry name" value="TAT_signal_seq"/>
    <property type="match status" value="1"/>
</dbReference>
<evidence type="ECO:0000256" key="4">
    <source>
        <dbReference type="ARBA" id="ARBA00022801"/>
    </source>
</evidence>
<dbReference type="SUPFAM" id="SSF51445">
    <property type="entry name" value="(Trans)glycosidases"/>
    <property type="match status" value="1"/>
</dbReference>
<dbReference type="InterPro" id="IPR031919">
    <property type="entry name" value="Fucosidase_C"/>
</dbReference>
<feature type="domain" description="Alpha-L-fucosidase C-terminal" evidence="7">
    <location>
        <begin position="465"/>
        <end position="534"/>
    </location>
</feature>
<feature type="domain" description="Glycoside hydrolase family 29 N-terminal" evidence="6">
    <location>
        <begin position="31"/>
        <end position="433"/>
    </location>
</feature>
<evidence type="ECO:0000259" key="7">
    <source>
        <dbReference type="Pfam" id="PF16757"/>
    </source>
</evidence>
<comment type="similarity">
    <text evidence="1">Belongs to the glycosyl hydrolase 29 family.</text>
</comment>
<reference evidence="8 9" key="1">
    <citation type="submission" date="2023-07" db="EMBL/GenBank/DDBJ databases">
        <title>Sorghum-associated microbial communities from plants grown in Nebraska, USA.</title>
        <authorList>
            <person name="Schachtman D."/>
        </authorList>
    </citation>
    <scope>NUCLEOTIDE SEQUENCE [LARGE SCALE GENOMIC DNA]</scope>
    <source>
        <strain evidence="8 9">BE314</strain>
    </source>
</reference>
<dbReference type="InterPro" id="IPR057739">
    <property type="entry name" value="Glyco_hydro_29_N"/>
</dbReference>
<dbReference type="GO" id="GO:0004560">
    <property type="term" value="F:alpha-L-fucosidase activity"/>
    <property type="evidence" value="ECO:0007669"/>
    <property type="project" value="UniProtKB-EC"/>
</dbReference>
<dbReference type="Pfam" id="PF16757">
    <property type="entry name" value="Fucosidase_C"/>
    <property type="match status" value="1"/>
</dbReference>
<dbReference type="Gene3D" id="2.60.40.1180">
    <property type="entry name" value="Golgi alpha-mannosidase II"/>
    <property type="match status" value="1"/>
</dbReference>